<protein>
    <submittedName>
        <fullName evidence="1">Ferritin-like domain-containing protein</fullName>
    </submittedName>
</protein>
<dbReference type="InterPro" id="IPR009078">
    <property type="entry name" value="Ferritin-like_SF"/>
</dbReference>
<comment type="caution">
    <text evidence="1">The sequence shown here is derived from an EMBL/GenBank/DDBJ whole genome shotgun (WGS) entry which is preliminary data.</text>
</comment>
<name>A0ABU3BR91_9BACT</name>
<proteinExistence type="predicted"/>
<evidence type="ECO:0000313" key="1">
    <source>
        <dbReference type="EMBL" id="MDT0631701.1"/>
    </source>
</evidence>
<dbReference type="InterPro" id="IPR006311">
    <property type="entry name" value="TAT_signal"/>
</dbReference>
<dbReference type="PROSITE" id="PS51318">
    <property type="entry name" value="TAT"/>
    <property type="match status" value="1"/>
</dbReference>
<dbReference type="Pfam" id="PF13668">
    <property type="entry name" value="Ferritin_2"/>
    <property type="match status" value="1"/>
</dbReference>
<organism evidence="1 2">
    <name type="scientific">Rubrivirga litoralis</name>
    <dbReference type="NCBI Taxonomy" id="3075598"/>
    <lineage>
        <taxon>Bacteria</taxon>
        <taxon>Pseudomonadati</taxon>
        <taxon>Rhodothermota</taxon>
        <taxon>Rhodothermia</taxon>
        <taxon>Rhodothermales</taxon>
        <taxon>Rubricoccaceae</taxon>
        <taxon>Rubrivirga</taxon>
    </lineage>
</organism>
<evidence type="ECO:0000313" key="2">
    <source>
        <dbReference type="Proteomes" id="UP001267426"/>
    </source>
</evidence>
<reference evidence="1 2" key="1">
    <citation type="submission" date="2023-09" db="EMBL/GenBank/DDBJ databases">
        <authorList>
            <person name="Rey-Velasco X."/>
        </authorList>
    </citation>
    <scope>NUCLEOTIDE SEQUENCE [LARGE SCALE GENOMIC DNA]</scope>
    <source>
        <strain evidence="1 2">F394</strain>
    </source>
</reference>
<dbReference type="InterPro" id="IPR012347">
    <property type="entry name" value="Ferritin-like"/>
</dbReference>
<keyword evidence="2" id="KW-1185">Reference proteome</keyword>
<dbReference type="Proteomes" id="UP001267426">
    <property type="component" value="Unassembled WGS sequence"/>
</dbReference>
<gene>
    <name evidence="1" type="ORF">RM540_08080</name>
</gene>
<accession>A0ABU3BR91</accession>
<dbReference type="SUPFAM" id="SSF47240">
    <property type="entry name" value="Ferritin-like"/>
    <property type="match status" value="1"/>
</dbReference>
<sequence>MFDLLSTLDADAAAGVASRRRALHTVGKIGLGAAAASIPFLKPSVAFAQSGGNTAFEVLNYALTLEYLERSFYRQALDMNYLSTARPLVETIEADETAHVALLRGAIEAAGGDPVDYEDADFTFGDFLSSYDNFLALAQSLEDTGVRAYKGQAGAIQGTDYLTTALQIHSVEGRHAAAIRRLRGNQGWIPLDQPGAPVPAVYGAGNGFPAEDNVTQGGVDLAGALTGYTRQEITEAFDEGLDMETVLGIAGGFITGNKDQDDDGDGSDNN</sequence>
<dbReference type="EMBL" id="JAVRHT010000015">
    <property type="protein sequence ID" value="MDT0631701.1"/>
    <property type="molecule type" value="Genomic_DNA"/>
</dbReference>
<dbReference type="Gene3D" id="1.20.1260.10">
    <property type="match status" value="1"/>
</dbReference>
<dbReference type="RefSeq" id="WP_311663042.1">
    <property type="nucleotide sequence ID" value="NZ_JAVRHT010000015.1"/>
</dbReference>
<dbReference type="CDD" id="cd00657">
    <property type="entry name" value="Ferritin_like"/>
    <property type="match status" value="1"/>
</dbReference>